<dbReference type="Pfam" id="PF09507">
    <property type="entry name" value="CDC27"/>
    <property type="match status" value="1"/>
</dbReference>
<gene>
    <name evidence="6" type="ORF">OIDMADRAFT_54790</name>
</gene>
<feature type="compositionally biased region" description="Basic and acidic residues" evidence="5">
    <location>
        <begin position="194"/>
        <end position="203"/>
    </location>
</feature>
<dbReference type="GO" id="GO:0043625">
    <property type="term" value="C:delta DNA polymerase complex"/>
    <property type="evidence" value="ECO:0007669"/>
    <property type="project" value="InterPro"/>
</dbReference>
<keyword evidence="4" id="KW-0539">Nucleus</keyword>
<feature type="region of interest" description="Disordered" evidence="5">
    <location>
        <begin position="167"/>
        <end position="435"/>
    </location>
</feature>
<dbReference type="GO" id="GO:0003887">
    <property type="term" value="F:DNA-directed DNA polymerase activity"/>
    <property type="evidence" value="ECO:0007669"/>
    <property type="project" value="TreeGrafter"/>
</dbReference>
<evidence type="ECO:0000313" key="7">
    <source>
        <dbReference type="Proteomes" id="UP000054321"/>
    </source>
</evidence>
<dbReference type="InParanoid" id="A0A0C3HAD9"/>
<feature type="region of interest" description="Disordered" evidence="5">
    <location>
        <begin position="79"/>
        <end position="101"/>
    </location>
</feature>
<feature type="compositionally biased region" description="Basic and acidic residues" evidence="5">
    <location>
        <begin position="225"/>
        <end position="237"/>
    </location>
</feature>
<feature type="compositionally biased region" description="Polar residues" evidence="5">
    <location>
        <begin position="82"/>
        <end position="101"/>
    </location>
</feature>
<dbReference type="AlphaFoldDB" id="A0A0C3HAD9"/>
<proteinExistence type="predicted"/>
<dbReference type="PANTHER" id="PTHR17598">
    <property type="entry name" value="DNA POLYMERASE DELTA SUBUNIT 3"/>
    <property type="match status" value="1"/>
</dbReference>
<comment type="subcellular location">
    <subcellularLocation>
        <location evidence="1">Nucleus</location>
    </subcellularLocation>
</comment>
<name>A0A0C3HAD9_OIDMZ</name>
<dbReference type="Gene3D" id="3.90.1030.20">
    <property type="entry name" value="DNA polymerase delta, p66 (Cdc27) subunit, wHTH domain"/>
    <property type="match status" value="1"/>
</dbReference>
<evidence type="ECO:0000313" key="6">
    <source>
        <dbReference type="EMBL" id="KIN00190.1"/>
    </source>
</evidence>
<keyword evidence="7" id="KW-1185">Reference proteome</keyword>
<accession>A0A0C3HAD9</accession>
<dbReference type="InterPro" id="IPR019038">
    <property type="entry name" value="POLD3"/>
</dbReference>
<organism evidence="6 7">
    <name type="scientific">Oidiodendron maius (strain Zn)</name>
    <dbReference type="NCBI Taxonomy" id="913774"/>
    <lineage>
        <taxon>Eukaryota</taxon>
        <taxon>Fungi</taxon>
        <taxon>Dikarya</taxon>
        <taxon>Ascomycota</taxon>
        <taxon>Pezizomycotina</taxon>
        <taxon>Leotiomycetes</taxon>
        <taxon>Leotiomycetes incertae sedis</taxon>
        <taxon>Myxotrichaceae</taxon>
        <taxon>Oidiodendron</taxon>
    </lineage>
</organism>
<feature type="compositionally biased region" description="Polar residues" evidence="5">
    <location>
        <begin position="239"/>
        <end position="249"/>
    </location>
</feature>
<dbReference type="GO" id="GO:0006271">
    <property type="term" value="P:DNA strand elongation involved in DNA replication"/>
    <property type="evidence" value="ECO:0007669"/>
    <property type="project" value="TreeGrafter"/>
</dbReference>
<evidence type="ECO:0000256" key="1">
    <source>
        <dbReference type="ARBA" id="ARBA00004123"/>
    </source>
</evidence>
<feature type="compositionally biased region" description="Basic and acidic residues" evidence="5">
    <location>
        <begin position="308"/>
        <end position="330"/>
    </location>
</feature>
<dbReference type="InterPro" id="IPR041913">
    <property type="entry name" value="POLD3_sf"/>
</dbReference>
<dbReference type="HOGENOM" id="CLU_047736_0_0_1"/>
<reference evidence="6 7" key="1">
    <citation type="submission" date="2014-04" db="EMBL/GenBank/DDBJ databases">
        <authorList>
            <consortium name="DOE Joint Genome Institute"/>
            <person name="Kuo A."/>
            <person name="Martino E."/>
            <person name="Perotto S."/>
            <person name="Kohler A."/>
            <person name="Nagy L.G."/>
            <person name="Floudas D."/>
            <person name="Copeland A."/>
            <person name="Barry K.W."/>
            <person name="Cichocki N."/>
            <person name="Veneault-Fourrey C."/>
            <person name="LaButti K."/>
            <person name="Lindquist E.A."/>
            <person name="Lipzen A."/>
            <person name="Lundell T."/>
            <person name="Morin E."/>
            <person name="Murat C."/>
            <person name="Sun H."/>
            <person name="Tunlid A."/>
            <person name="Henrissat B."/>
            <person name="Grigoriev I.V."/>
            <person name="Hibbett D.S."/>
            <person name="Martin F."/>
            <person name="Nordberg H.P."/>
            <person name="Cantor M.N."/>
            <person name="Hua S.X."/>
        </authorList>
    </citation>
    <scope>NUCLEOTIDE SEQUENCE [LARGE SCALE GENOMIC DNA]</scope>
    <source>
        <strain evidence="6 7">Zn</strain>
    </source>
</reference>
<evidence type="ECO:0000256" key="2">
    <source>
        <dbReference type="ARBA" id="ARBA00017589"/>
    </source>
</evidence>
<sequence>MEDYKNYLAANVLSEDRVISYRLLSRALKVNVNSAKEMLYEFHQQQNAKKPGTIHATYLISGSKLKEISVTARHKDGEDEYMQSSPFMSSSLPQPSEETGETSVLSISLVREEDLESMNMHFLHTGTTAQGNLQDLQLLSDCTREVQSLSASEDPLEYYPKYGTIINPQVKRRPNRRPPPVSAPIKSSAAAKPKPTESAKDTTKPPSTISVKQEAKQQGAVAKDFFGKGKDKAKPADTSEPSSKESTPVGNAPTLKKESSSIFKAFAKAKPKLKSEGTESSVGAEDEVMTDAVHFDEDEEETYVPPVQREESAGDRKSRKEREAKLRAMMEEDDDEESHPAPEPEPELELEEEEETILENEKPKEEPEPVTTTVKDDEGYLVTIEEPAWESFSEDEPAPPPMKARPPLSSTSGPKGKKVPEKKGQGSIMSFFGKK</sequence>
<dbReference type="EMBL" id="KN832877">
    <property type="protein sequence ID" value="KIN00190.1"/>
    <property type="molecule type" value="Genomic_DNA"/>
</dbReference>
<dbReference type="GO" id="GO:0006297">
    <property type="term" value="P:nucleotide-excision repair, DNA gap filling"/>
    <property type="evidence" value="ECO:0007669"/>
    <property type="project" value="TreeGrafter"/>
</dbReference>
<evidence type="ECO:0000256" key="3">
    <source>
        <dbReference type="ARBA" id="ARBA00022705"/>
    </source>
</evidence>
<dbReference type="STRING" id="913774.A0A0C3HAD9"/>
<dbReference type="GO" id="GO:1904161">
    <property type="term" value="P:DNA synthesis involved in UV-damage excision repair"/>
    <property type="evidence" value="ECO:0007669"/>
    <property type="project" value="TreeGrafter"/>
</dbReference>
<evidence type="ECO:0000256" key="4">
    <source>
        <dbReference type="ARBA" id="ARBA00023242"/>
    </source>
</evidence>
<evidence type="ECO:0000256" key="5">
    <source>
        <dbReference type="SAM" id="MobiDB-lite"/>
    </source>
</evidence>
<dbReference type="Proteomes" id="UP000054321">
    <property type="component" value="Unassembled WGS sequence"/>
</dbReference>
<keyword evidence="3" id="KW-0235">DNA replication</keyword>
<feature type="compositionally biased region" description="Acidic residues" evidence="5">
    <location>
        <begin position="344"/>
        <end position="358"/>
    </location>
</feature>
<dbReference type="OrthoDB" id="514823at2759"/>
<dbReference type="PANTHER" id="PTHR17598:SF13">
    <property type="entry name" value="DNA POLYMERASE DELTA SUBUNIT 3"/>
    <property type="match status" value="1"/>
</dbReference>
<reference evidence="7" key="2">
    <citation type="submission" date="2015-01" db="EMBL/GenBank/DDBJ databases">
        <title>Evolutionary Origins and Diversification of the Mycorrhizal Mutualists.</title>
        <authorList>
            <consortium name="DOE Joint Genome Institute"/>
            <consortium name="Mycorrhizal Genomics Consortium"/>
            <person name="Kohler A."/>
            <person name="Kuo A."/>
            <person name="Nagy L.G."/>
            <person name="Floudas D."/>
            <person name="Copeland A."/>
            <person name="Barry K.W."/>
            <person name="Cichocki N."/>
            <person name="Veneault-Fourrey C."/>
            <person name="LaButti K."/>
            <person name="Lindquist E.A."/>
            <person name="Lipzen A."/>
            <person name="Lundell T."/>
            <person name="Morin E."/>
            <person name="Murat C."/>
            <person name="Riley R."/>
            <person name="Ohm R."/>
            <person name="Sun H."/>
            <person name="Tunlid A."/>
            <person name="Henrissat B."/>
            <person name="Grigoriev I.V."/>
            <person name="Hibbett D.S."/>
            <person name="Martin F."/>
        </authorList>
    </citation>
    <scope>NUCLEOTIDE SEQUENCE [LARGE SCALE GENOMIC DNA]</scope>
    <source>
        <strain evidence="7">Zn</strain>
    </source>
</reference>
<feature type="compositionally biased region" description="Low complexity" evidence="5">
    <location>
        <begin position="183"/>
        <end position="193"/>
    </location>
</feature>
<protein>
    <recommendedName>
        <fullName evidence="2">DNA polymerase delta subunit 3</fullName>
    </recommendedName>
</protein>